<sequence>MIIQKMEYDDWQKEIIEDTSKDILLCKGRQIGGTTVFAQKAAKWMAEKGETILVGSITEEQAKLVIVMVKEILMRDYPGAIATVKKDKPTLDKIILKNKGWIRSRAVGTMGDAFKGFTAGINWFNEMSKWPELAFIAIMPTLLTTGGGMWGDSTPFGKFINNTTKKTFFFKCFENTDGRWKIYYKTSPEVIKERKLTEFWTIEKREASLKFLKDQKATMSKSEYSQEYLGLFMDDVSQWFPDELITSCMTEERQDKIDKNAIYFLGVDVARMGEDESTFEIFQLTDKGHLYQIENQTTKKTTLPQTFEHIKQLWALYDFSKIFIDSEGIGVGVFDWLMFDDDTKHITEAIDNSKQIMSVDGRTRKLQKTLKYSHFKMMMETGKVHLLDDSNIFQSFKSVQFAYTNDNLGVRHLKIFGNYTHIAEGSTNAGWGEKSKHLNLQVYSIKV</sequence>
<dbReference type="InterPro" id="IPR027417">
    <property type="entry name" value="P-loop_NTPase"/>
</dbReference>
<dbReference type="EMBL" id="LAZR01022014">
    <property type="protein sequence ID" value="KKL83315.1"/>
    <property type="molecule type" value="Genomic_DNA"/>
</dbReference>
<evidence type="ECO:0000313" key="1">
    <source>
        <dbReference type="EMBL" id="KKL83315.1"/>
    </source>
</evidence>
<reference evidence="1" key="1">
    <citation type="journal article" date="2015" name="Nature">
        <title>Complex archaea that bridge the gap between prokaryotes and eukaryotes.</title>
        <authorList>
            <person name="Spang A."/>
            <person name="Saw J.H."/>
            <person name="Jorgensen S.L."/>
            <person name="Zaremba-Niedzwiedzka K."/>
            <person name="Martijn J."/>
            <person name="Lind A.E."/>
            <person name="van Eijk R."/>
            <person name="Schleper C."/>
            <person name="Guy L."/>
            <person name="Ettema T.J."/>
        </authorList>
    </citation>
    <scope>NUCLEOTIDE SEQUENCE</scope>
</reference>
<gene>
    <name evidence="1" type="ORF">LCGC14_1975960</name>
</gene>
<protein>
    <submittedName>
        <fullName evidence="1">Uncharacterized protein</fullName>
    </submittedName>
</protein>
<accession>A0A0F9HNS1</accession>
<proteinExistence type="predicted"/>
<comment type="caution">
    <text evidence="1">The sequence shown here is derived from an EMBL/GenBank/DDBJ whole genome shotgun (WGS) entry which is preliminary data.</text>
</comment>
<dbReference type="Gene3D" id="3.40.50.300">
    <property type="entry name" value="P-loop containing nucleotide triphosphate hydrolases"/>
    <property type="match status" value="1"/>
</dbReference>
<organism evidence="1">
    <name type="scientific">marine sediment metagenome</name>
    <dbReference type="NCBI Taxonomy" id="412755"/>
    <lineage>
        <taxon>unclassified sequences</taxon>
        <taxon>metagenomes</taxon>
        <taxon>ecological metagenomes</taxon>
    </lineage>
</organism>
<dbReference type="AlphaFoldDB" id="A0A0F9HNS1"/>
<dbReference type="Gene3D" id="3.30.420.240">
    <property type="match status" value="1"/>
</dbReference>
<name>A0A0F9HNS1_9ZZZZ</name>
<dbReference type="Pfam" id="PF03237">
    <property type="entry name" value="Terminase_6N"/>
    <property type="match status" value="1"/>
</dbReference>